<keyword evidence="11 13" id="KW-0472">Membrane</keyword>
<evidence type="ECO:0000256" key="14">
    <source>
        <dbReference type="SAM" id="SignalP"/>
    </source>
</evidence>
<keyword evidence="4" id="KW-0808">Transferase</keyword>
<organism evidence="16 17">
    <name type="scientific">Basidiobolus ranarum</name>
    <dbReference type="NCBI Taxonomy" id="34480"/>
    <lineage>
        <taxon>Eukaryota</taxon>
        <taxon>Fungi</taxon>
        <taxon>Fungi incertae sedis</taxon>
        <taxon>Zoopagomycota</taxon>
        <taxon>Entomophthoromycotina</taxon>
        <taxon>Basidiobolomycetes</taxon>
        <taxon>Basidiobolales</taxon>
        <taxon>Basidiobolaceae</taxon>
        <taxon>Basidiobolus</taxon>
    </lineage>
</organism>
<evidence type="ECO:0000256" key="13">
    <source>
        <dbReference type="SAM" id="Phobius"/>
    </source>
</evidence>
<dbReference type="CDD" id="cd16454">
    <property type="entry name" value="RING-H2_PA-TM-RING"/>
    <property type="match status" value="1"/>
</dbReference>
<evidence type="ECO:0000256" key="3">
    <source>
        <dbReference type="ARBA" id="ARBA00012483"/>
    </source>
</evidence>
<comment type="subcellular location">
    <subcellularLocation>
        <location evidence="2">Membrane</location>
        <topology evidence="2">Multi-pass membrane protein</topology>
    </subcellularLocation>
</comment>
<keyword evidence="8" id="KW-0833">Ubl conjugation pathway</keyword>
<gene>
    <name evidence="16" type="ORF">K7432_002923</name>
</gene>
<feature type="chain" id="PRO_5046655725" description="RING-type E3 ubiquitin transferase" evidence="14">
    <location>
        <begin position="35"/>
        <end position="408"/>
    </location>
</feature>
<evidence type="ECO:0000313" key="17">
    <source>
        <dbReference type="Proteomes" id="UP001479436"/>
    </source>
</evidence>
<evidence type="ECO:0000313" key="16">
    <source>
        <dbReference type="EMBL" id="KAK9767345.1"/>
    </source>
</evidence>
<dbReference type="InterPro" id="IPR013083">
    <property type="entry name" value="Znf_RING/FYVE/PHD"/>
</dbReference>
<dbReference type="Proteomes" id="UP001479436">
    <property type="component" value="Unassembled WGS sequence"/>
</dbReference>
<dbReference type="SMART" id="SM00744">
    <property type="entry name" value="RINGv"/>
    <property type="match status" value="1"/>
</dbReference>
<dbReference type="Gene3D" id="3.30.40.10">
    <property type="entry name" value="Zinc/RING finger domain, C3HC4 (zinc finger)"/>
    <property type="match status" value="1"/>
</dbReference>
<feature type="transmembrane region" description="Helical" evidence="13">
    <location>
        <begin position="215"/>
        <end position="237"/>
    </location>
</feature>
<proteinExistence type="predicted"/>
<comment type="catalytic activity">
    <reaction evidence="1">
        <text>S-ubiquitinyl-[E2 ubiquitin-conjugating enzyme]-L-cysteine + [acceptor protein]-L-lysine = [E2 ubiquitin-conjugating enzyme]-L-cysteine + N(6)-ubiquitinyl-[acceptor protein]-L-lysine.</text>
        <dbReference type="EC" id="2.3.2.27"/>
    </reaction>
</comment>
<keyword evidence="6" id="KW-0479">Metal-binding</keyword>
<evidence type="ECO:0000256" key="6">
    <source>
        <dbReference type="ARBA" id="ARBA00022723"/>
    </source>
</evidence>
<dbReference type="PROSITE" id="PS50089">
    <property type="entry name" value="ZF_RING_2"/>
    <property type="match status" value="1"/>
</dbReference>
<evidence type="ECO:0000256" key="12">
    <source>
        <dbReference type="PROSITE-ProRule" id="PRU00175"/>
    </source>
</evidence>
<name>A0ABR2X0P2_9FUNG</name>
<dbReference type="PANTHER" id="PTHR45977:SF4">
    <property type="entry name" value="RING-TYPE DOMAIN-CONTAINING PROTEIN"/>
    <property type="match status" value="1"/>
</dbReference>
<evidence type="ECO:0000256" key="2">
    <source>
        <dbReference type="ARBA" id="ARBA00004141"/>
    </source>
</evidence>
<evidence type="ECO:0000256" key="8">
    <source>
        <dbReference type="ARBA" id="ARBA00022786"/>
    </source>
</evidence>
<keyword evidence="5 13" id="KW-0812">Transmembrane</keyword>
<evidence type="ECO:0000256" key="9">
    <source>
        <dbReference type="ARBA" id="ARBA00022833"/>
    </source>
</evidence>
<sequence>MYLTNVTTTGWSNRHRLFAFCLLLICFHFQLTSAGLFGGKNPSIRQETVYMDTSTNHINPDKVTAPNEITSSVRSVPNTSSLYDKNLEGIGFIIDVPCVGPPRPSSMSTSQRLPYFRIALVALKNCSLDWQVIYAQNSQAQGAIIYSESGDIDLDHVHFSIPIVIPVFVVGSEKGHQMAQDIIDTQQQQHAGVSNILKKQIRFKMQPSERTLPSVWEFTLIIVVVLLFLSLAISVAMHCHLYRLRRNYALRNNIPDSTEMMVIHKSGLDRFPIKVWHPKGDLHALSSHGKIENSQHCALVMEPPPAYDPQNMLPPPPFKSEDEESAQSVCPICLDDFIIGDEIRELPCCHHYHVECIDPWLTTKSGTCPMCKLAISSDLTPAYLPPEHSSWWYSIGATIFAPCMIICR</sequence>
<dbReference type="InterPro" id="IPR001841">
    <property type="entry name" value="Znf_RING"/>
</dbReference>
<comment type="caution">
    <text evidence="16">The sequence shown here is derived from an EMBL/GenBank/DDBJ whole genome shotgun (WGS) entry which is preliminary data.</text>
</comment>
<dbReference type="SMART" id="SM00184">
    <property type="entry name" value="RING"/>
    <property type="match status" value="1"/>
</dbReference>
<feature type="domain" description="RING-type" evidence="15">
    <location>
        <begin position="330"/>
        <end position="372"/>
    </location>
</feature>
<reference evidence="16 17" key="1">
    <citation type="submission" date="2023-04" db="EMBL/GenBank/DDBJ databases">
        <title>Genome of Basidiobolus ranarum AG-B5.</title>
        <authorList>
            <person name="Stajich J.E."/>
            <person name="Carter-House D."/>
            <person name="Gryganskyi A."/>
        </authorList>
    </citation>
    <scope>NUCLEOTIDE SEQUENCE [LARGE SCALE GENOMIC DNA]</scope>
    <source>
        <strain evidence="16 17">AG-B5</strain>
    </source>
</reference>
<evidence type="ECO:0000256" key="11">
    <source>
        <dbReference type="ARBA" id="ARBA00023136"/>
    </source>
</evidence>
<dbReference type="PANTHER" id="PTHR45977">
    <property type="entry name" value="TARGET OF ERK KINASE MPK-1"/>
    <property type="match status" value="1"/>
</dbReference>
<dbReference type="EMBL" id="JASJQH010000083">
    <property type="protein sequence ID" value="KAK9767345.1"/>
    <property type="molecule type" value="Genomic_DNA"/>
</dbReference>
<evidence type="ECO:0000256" key="7">
    <source>
        <dbReference type="ARBA" id="ARBA00022771"/>
    </source>
</evidence>
<keyword evidence="14" id="KW-0732">Signal</keyword>
<dbReference type="InterPro" id="IPR011016">
    <property type="entry name" value="Znf_RING-CH"/>
</dbReference>
<keyword evidence="7 12" id="KW-0863">Zinc-finger</keyword>
<evidence type="ECO:0000256" key="5">
    <source>
        <dbReference type="ARBA" id="ARBA00022692"/>
    </source>
</evidence>
<dbReference type="EC" id="2.3.2.27" evidence="3"/>
<keyword evidence="17" id="KW-1185">Reference proteome</keyword>
<evidence type="ECO:0000259" key="15">
    <source>
        <dbReference type="PROSITE" id="PS50089"/>
    </source>
</evidence>
<evidence type="ECO:0000256" key="1">
    <source>
        <dbReference type="ARBA" id="ARBA00000900"/>
    </source>
</evidence>
<dbReference type="SUPFAM" id="SSF57850">
    <property type="entry name" value="RING/U-box"/>
    <property type="match status" value="1"/>
</dbReference>
<keyword evidence="10 13" id="KW-1133">Transmembrane helix</keyword>
<accession>A0ABR2X0P2</accession>
<feature type="signal peptide" evidence="14">
    <location>
        <begin position="1"/>
        <end position="34"/>
    </location>
</feature>
<keyword evidence="9" id="KW-0862">Zinc</keyword>
<protein>
    <recommendedName>
        <fullName evidence="3">RING-type E3 ubiquitin transferase</fullName>
        <ecNumber evidence="3">2.3.2.27</ecNumber>
    </recommendedName>
</protein>
<evidence type="ECO:0000256" key="4">
    <source>
        <dbReference type="ARBA" id="ARBA00022679"/>
    </source>
</evidence>
<dbReference type="Pfam" id="PF13639">
    <property type="entry name" value="zf-RING_2"/>
    <property type="match status" value="1"/>
</dbReference>
<dbReference type="Gene3D" id="3.50.30.30">
    <property type="match status" value="1"/>
</dbReference>
<evidence type="ECO:0000256" key="10">
    <source>
        <dbReference type="ARBA" id="ARBA00022989"/>
    </source>
</evidence>